<proteinExistence type="predicted"/>
<dbReference type="Proteomes" id="UP000077363">
    <property type="component" value="Chromosome"/>
</dbReference>
<dbReference type="AlphaFoldDB" id="A0A172T5Y4"/>
<keyword evidence="1" id="KW-0732">Signal</keyword>
<accession>A0A172T5Y4</accession>
<organism evidence="2 3">
    <name type="scientific">Deinococcus puniceus</name>
    <dbReference type="NCBI Taxonomy" id="1182568"/>
    <lineage>
        <taxon>Bacteria</taxon>
        <taxon>Thermotogati</taxon>
        <taxon>Deinococcota</taxon>
        <taxon>Deinococci</taxon>
        <taxon>Deinococcales</taxon>
        <taxon>Deinococcaceae</taxon>
        <taxon>Deinococcus</taxon>
    </lineage>
</organism>
<dbReference type="EMBL" id="CP011387">
    <property type="protein sequence ID" value="ANE42438.1"/>
    <property type="molecule type" value="Genomic_DNA"/>
</dbReference>
<dbReference type="PATRIC" id="fig|1182568.3.peg.41"/>
<feature type="signal peptide" evidence="1">
    <location>
        <begin position="1"/>
        <end position="22"/>
    </location>
</feature>
<dbReference type="RefSeq" id="WP_064013482.1">
    <property type="nucleotide sequence ID" value="NZ_CP011387.1"/>
</dbReference>
<evidence type="ECO:0000313" key="2">
    <source>
        <dbReference type="EMBL" id="ANE42438.1"/>
    </source>
</evidence>
<reference evidence="2 3" key="1">
    <citation type="submission" date="2015-01" db="EMBL/GenBank/DDBJ databases">
        <title>Deinococcus puniceus/DY1/ whole genome sequencing.</title>
        <authorList>
            <person name="Kim M.K."/>
            <person name="Srinivasan S."/>
            <person name="Lee J.-J."/>
        </authorList>
    </citation>
    <scope>NUCLEOTIDE SEQUENCE [LARGE SCALE GENOMIC DNA]</scope>
    <source>
        <strain evidence="2 3">DY1</strain>
    </source>
</reference>
<name>A0A172T5Y4_9DEIO</name>
<keyword evidence="3" id="KW-1185">Reference proteome</keyword>
<gene>
    <name evidence="2" type="ORF">SU48_00185</name>
</gene>
<feature type="chain" id="PRO_5008000396" evidence="1">
    <location>
        <begin position="23"/>
        <end position="301"/>
    </location>
</feature>
<dbReference type="KEGG" id="dpu:SU48_00185"/>
<evidence type="ECO:0000256" key="1">
    <source>
        <dbReference type="SAM" id="SignalP"/>
    </source>
</evidence>
<evidence type="ECO:0000313" key="3">
    <source>
        <dbReference type="Proteomes" id="UP000077363"/>
    </source>
</evidence>
<dbReference type="OrthoDB" id="9853112at2"/>
<sequence>MTLKRWVWAAALAAGALGMGQAEPLRVGAVYAAGATLEAPALGVQIEVPPGFRAQLVPSEDAPGVAVLLIRTVGTGSIQLSVLPAAPAGALAAAFPARVRAGQTEATLVSSALAGAVQTGHYTLPNAALSRAALLLPNGTRVMATLAHPAGQEAQILSTLKAALNLAKPTAPAPTLPALWQERLKVAQNNSFVTVGRDKDFAFFGLCANGNFAMTTAEDSFANGVVGQVALTALSDTEAVLKLTQKSGFTTLARVQWGSHEAGRTRMNMELYLATPYIGWLELDTADRFSEQDVTVGLLCL</sequence>
<protein>
    <submittedName>
        <fullName evidence="2">Uncharacterized protein</fullName>
    </submittedName>
</protein>